<feature type="transmembrane region" description="Helical" evidence="13">
    <location>
        <begin position="6"/>
        <end position="28"/>
    </location>
</feature>
<accession>S4SS35</accession>
<organism evidence="14">
    <name type="scientific">Takydromus sylvaticus</name>
    <dbReference type="NCBI Taxonomy" id="363227"/>
    <lineage>
        <taxon>Eukaryota</taxon>
        <taxon>Metazoa</taxon>
        <taxon>Chordata</taxon>
        <taxon>Craniata</taxon>
        <taxon>Vertebrata</taxon>
        <taxon>Euteleostomi</taxon>
        <taxon>Lepidosauria</taxon>
        <taxon>Squamata</taxon>
        <taxon>Bifurcata</taxon>
        <taxon>Unidentata</taxon>
        <taxon>Episquamata</taxon>
        <taxon>Laterata</taxon>
        <taxon>Lacertibaenia</taxon>
        <taxon>Lacertidae</taxon>
        <taxon>Takydromus</taxon>
    </lineage>
</organism>
<keyword evidence="7 13" id="KW-1133">Transmembrane helix</keyword>
<dbReference type="GO" id="GO:0015078">
    <property type="term" value="F:proton transmembrane transporter activity"/>
    <property type="evidence" value="ECO:0007669"/>
    <property type="project" value="InterPro"/>
</dbReference>
<evidence type="ECO:0000256" key="4">
    <source>
        <dbReference type="ARBA" id="ARBA00022547"/>
    </source>
</evidence>
<sequence length="53" mass="6415">MPQLNPAPWFLIFLLTWLTLLLLSMKILNNKPKPSTPKYSKQLINMYWTWPWP</sequence>
<evidence type="ECO:0000256" key="9">
    <source>
        <dbReference type="ARBA" id="ARBA00023128"/>
    </source>
</evidence>
<keyword evidence="3 12" id="KW-0813">Transport</keyword>
<evidence type="ECO:0000256" key="2">
    <source>
        <dbReference type="ARBA" id="ARBA00008892"/>
    </source>
</evidence>
<keyword evidence="5 12" id="KW-0812">Transmembrane</keyword>
<evidence type="ECO:0000256" key="6">
    <source>
        <dbReference type="ARBA" id="ARBA00022781"/>
    </source>
</evidence>
<evidence type="ECO:0000256" key="10">
    <source>
        <dbReference type="ARBA" id="ARBA00023136"/>
    </source>
</evidence>
<keyword evidence="4 12" id="KW-0138">CF(0)</keyword>
<evidence type="ECO:0000256" key="3">
    <source>
        <dbReference type="ARBA" id="ARBA00022448"/>
    </source>
</evidence>
<keyword evidence="6 12" id="KW-0375">Hydrogen ion transport</keyword>
<reference evidence="14" key="2">
    <citation type="journal article" date="2014" name="Mitochondrial DNA">
        <title>Mitochondrial genome of the Chung-an ground lizard Takydromus sylvaticus (Reptilia: Lacertidae).</title>
        <authorList>
            <person name="Tang X.S."/>
            <person name="Chen J.M."/>
            <person name="Huang S."/>
        </authorList>
    </citation>
    <scope>NUCLEOTIDE SEQUENCE</scope>
</reference>
<dbReference type="GO" id="GO:0031966">
    <property type="term" value="C:mitochondrial membrane"/>
    <property type="evidence" value="ECO:0007669"/>
    <property type="project" value="UniProtKB-SubCell"/>
</dbReference>
<dbReference type="PANTHER" id="PTHR39937">
    <property type="entry name" value="ATP SYNTHASE PROTEIN 8"/>
    <property type="match status" value="1"/>
</dbReference>
<evidence type="ECO:0000256" key="1">
    <source>
        <dbReference type="ARBA" id="ARBA00004304"/>
    </source>
</evidence>
<dbReference type="PANTHER" id="PTHR39937:SF1">
    <property type="entry name" value="ATP SYNTHASE PROTEIN 8"/>
    <property type="match status" value="1"/>
</dbReference>
<keyword evidence="11" id="KW-0066">ATP synthesis</keyword>
<name>S4SS35_9SAUR</name>
<protein>
    <recommendedName>
        <fullName evidence="12">ATP synthase complex subunit 8</fullName>
    </recommendedName>
</protein>
<evidence type="ECO:0000256" key="11">
    <source>
        <dbReference type="ARBA" id="ARBA00023310"/>
    </source>
</evidence>
<dbReference type="GO" id="GO:0045259">
    <property type="term" value="C:proton-transporting ATP synthase complex"/>
    <property type="evidence" value="ECO:0007669"/>
    <property type="project" value="UniProtKB-KW"/>
</dbReference>
<dbReference type="Pfam" id="PF00895">
    <property type="entry name" value="ATP-synt_8"/>
    <property type="match status" value="1"/>
</dbReference>
<dbReference type="EMBL" id="JX290083">
    <property type="protein sequence ID" value="AFP97620.1"/>
    <property type="molecule type" value="Genomic_DNA"/>
</dbReference>
<keyword evidence="9 12" id="KW-0496">Mitochondrion</keyword>
<keyword evidence="8 12" id="KW-0406">Ion transport</keyword>
<proteinExistence type="inferred from homology"/>
<gene>
    <name evidence="14" type="primary">ATP8</name>
</gene>
<evidence type="ECO:0000256" key="7">
    <source>
        <dbReference type="ARBA" id="ARBA00022989"/>
    </source>
</evidence>
<evidence type="ECO:0000313" key="14">
    <source>
        <dbReference type="EMBL" id="AFP97620.1"/>
    </source>
</evidence>
<keyword evidence="10 13" id="KW-0472">Membrane</keyword>
<dbReference type="InterPro" id="IPR001421">
    <property type="entry name" value="ATP8_metazoa"/>
</dbReference>
<evidence type="ECO:0000256" key="13">
    <source>
        <dbReference type="SAM" id="Phobius"/>
    </source>
</evidence>
<dbReference type="CTD" id="4509"/>
<evidence type="ECO:0000256" key="12">
    <source>
        <dbReference type="RuleBase" id="RU003661"/>
    </source>
</evidence>
<dbReference type="RefSeq" id="YP_010507361.1">
    <property type="nucleotide sequence ID" value="NC_067055.1"/>
</dbReference>
<dbReference type="GeneID" id="75513938"/>
<dbReference type="AlphaFoldDB" id="S4SS35"/>
<comment type="similarity">
    <text evidence="2 12">Belongs to the ATPase protein 8 family.</text>
</comment>
<dbReference type="GO" id="GO:0015986">
    <property type="term" value="P:proton motive force-driven ATP synthesis"/>
    <property type="evidence" value="ECO:0007669"/>
    <property type="project" value="InterPro"/>
</dbReference>
<dbReference type="InterPro" id="IPR050635">
    <property type="entry name" value="ATPase_protein_8"/>
</dbReference>
<reference evidence="14" key="1">
    <citation type="submission" date="2012-07" db="EMBL/GenBank/DDBJ databases">
        <authorList>
            <person name="Tang X."/>
            <person name="Chen J."/>
            <person name="Huang S."/>
        </authorList>
    </citation>
    <scope>NUCLEOTIDE SEQUENCE</scope>
</reference>
<comment type="subcellular location">
    <subcellularLocation>
        <location evidence="1 12">Mitochondrion membrane</location>
        <topology evidence="1 12">Single-pass membrane protein</topology>
    </subcellularLocation>
</comment>
<evidence type="ECO:0000256" key="5">
    <source>
        <dbReference type="ARBA" id="ARBA00022692"/>
    </source>
</evidence>
<geneLocation type="mitochondrion" evidence="14"/>
<evidence type="ECO:0000256" key="8">
    <source>
        <dbReference type="ARBA" id="ARBA00023065"/>
    </source>
</evidence>